<evidence type="ECO:0000256" key="2">
    <source>
        <dbReference type="ARBA" id="ARBA00022448"/>
    </source>
</evidence>
<dbReference type="InterPro" id="IPR001851">
    <property type="entry name" value="ABC_transp_permease"/>
</dbReference>
<evidence type="ECO:0000256" key="6">
    <source>
        <dbReference type="ARBA" id="ARBA00022989"/>
    </source>
</evidence>
<evidence type="ECO:0000256" key="8">
    <source>
        <dbReference type="ARBA" id="ARBA00037998"/>
    </source>
</evidence>
<evidence type="ECO:0000256" key="7">
    <source>
        <dbReference type="ARBA" id="ARBA00023136"/>
    </source>
</evidence>
<evidence type="ECO:0000313" key="11">
    <source>
        <dbReference type="Proteomes" id="UP000244978"/>
    </source>
</evidence>
<comment type="similarity">
    <text evidence="8">Belongs to the binding-protein-dependent transport system permease family. LivHM subfamily.</text>
</comment>
<feature type="transmembrane region" description="Helical" evidence="9">
    <location>
        <begin position="12"/>
        <end position="29"/>
    </location>
</feature>
<comment type="caution">
    <text evidence="10">The sequence shown here is derived from an EMBL/GenBank/DDBJ whole genome shotgun (WGS) entry which is preliminary data.</text>
</comment>
<reference evidence="11" key="1">
    <citation type="submission" date="2018-04" db="EMBL/GenBank/DDBJ databases">
        <authorList>
            <person name="Liu S."/>
            <person name="Wang Z."/>
            <person name="Li J."/>
        </authorList>
    </citation>
    <scope>NUCLEOTIDE SEQUENCE [LARGE SCALE GENOMIC DNA]</scope>
    <source>
        <strain evidence="11">S1194</strain>
    </source>
</reference>
<feature type="transmembrane region" description="Helical" evidence="9">
    <location>
        <begin position="138"/>
        <end position="160"/>
    </location>
</feature>
<keyword evidence="2" id="KW-0813">Transport</keyword>
<dbReference type="Proteomes" id="UP000244978">
    <property type="component" value="Unassembled WGS sequence"/>
</dbReference>
<evidence type="ECO:0000256" key="5">
    <source>
        <dbReference type="ARBA" id="ARBA00022970"/>
    </source>
</evidence>
<feature type="transmembrane region" description="Helical" evidence="9">
    <location>
        <begin position="223"/>
        <end position="252"/>
    </location>
</feature>
<dbReference type="AlphaFoldDB" id="A0A2U1T2N4"/>
<evidence type="ECO:0000256" key="9">
    <source>
        <dbReference type="SAM" id="Phobius"/>
    </source>
</evidence>
<dbReference type="OrthoDB" id="3572933at2"/>
<comment type="subcellular location">
    <subcellularLocation>
        <location evidence="1">Cell membrane</location>
        <topology evidence="1">Multi-pass membrane protein</topology>
    </subcellularLocation>
</comment>
<keyword evidence="5" id="KW-0029">Amino-acid transport</keyword>
<dbReference type="CDD" id="cd06582">
    <property type="entry name" value="TM_PBP1_LivH_like"/>
    <property type="match status" value="1"/>
</dbReference>
<feature type="transmembrane region" description="Helical" evidence="9">
    <location>
        <begin position="64"/>
        <end position="83"/>
    </location>
</feature>
<keyword evidence="11" id="KW-1185">Reference proteome</keyword>
<dbReference type="EMBL" id="QEEX01000001">
    <property type="protein sequence ID" value="PWB98118.1"/>
    <property type="molecule type" value="Genomic_DNA"/>
</dbReference>
<keyword evidence="4 9" id="KW-0812">Transmembrane</keyword>
<dbReference type="Pfam" id="PF02653">
    <property type="entry name" value="BPD_transp_2"/>
    <property type="match status" value="1"/>
</dbReference>
<proteinExistence type="inferred from homology"/>
<name>A0A2U1T2N4_9MICO</name>
<feature type="transmembrane region" description="Helical" evidence="9">
    <location>
        <begin position="259"/>
        <end position="279"/>
    </location>
</feature>
<dbReference type="RefSeq" id="WP_108514910.1">
    <property type="nucleotide sequence ID" value="NZ_CP026951.1"/>
</dbReference>
<feature type="transmembrane region" description="Helical" evidence="9">
    <location>
        <begin position="95"/>
        <end position="118"/>
    </location>
</feature>
<keyword evidence="6 9" id="KW-1133">Transmembrane helix</keyword>
<dbReference type="GO" id="GO:0005886">
    <property type="term" value="C:plasma membrane"/>
    <property type="evidence" value="ECO:0007669"/>
    <property type="project" value="UniProtKB-SubCell"/>
</dbReference>
<evidence type="ECO:0000256" key="3">
    <source>
        <dbReference type="ARBA" id="ARBA00022475"/>
    </source>
</evidence>
<organism evidence="10 11">
    <name type="scientific">Homoserinimonas hongtaonis</name>
    <dbReference type="NCBI Taxonomy" id="2079791"/>
    <lineage>
        <taxon>Bacteria</taxon>
        <taxon>Bacillati</taxon>
        <taxon>Actinomycetota</taxon>
        <taxon>Actinomycetes</taxon>
        <taxon>Micrococcales</taxon>
        <taxon>Microbacteriaceae</taxon>
        <taxon>Homoserinimonas</taxon>
    </lineage>
</organism>
<protein>
    <submittedName>
        <fullName evidence="10">Branched-chain amino acid ABC transporter permease</fullName>
    </submittedName>
</protein>
<gene>
    <name evidence="10" type="ORF">DF220_09990</name>
</gene>
<dbReference type="GO" id="GO:0006865">
    <property type="term" value="P:amino acid transport"/>
    <property type="evidence" value="ECO:0007669"/>
    <property type="project" value="UniProtKB-KW"/>
</dbReference>
<dbReference type="PANTHER" id="PTHR11795:SF451">
    <property type="entry name" value="ABC TRANSPORTER PERMEASE PROTEIN"/>
    <property type="match status" value="1"/>
</dbReference>
<feature type="transmembrane region" description="Helical" evidence="9">
    <location>
        <begin position="190"/>
        <end position="211"/>
    </location>
</feature>
<accession>A0A2U1T2N4</accession>
<dbReference type="GO" id="GO:0022857">
    <property type="term" value="F:transmembrane transporter activity"/>
    <property type="evidence" value="ECO:0007669"/>
    <property type="project" value="InterPro"/>
</dbReference>
<dbReference type="PANTHER" id="PTHR11795">
    <property type="entry name" value="BRANCHED-CHAIN AMINO ACID TRANSPORT SYSTEM PERMEASE PROTEIN LIVH"/>
    <property type="match status" value="1"/>
</dbReference>
<sequence length="293" mass="30526">MERFIFLTVDGLARGAVYAAFALSLVLIWRAARIVNFSQGAMAMAATYVAFVVTSLTGNYWAGLAAALVGGALIGAAVERGVMQFVDDRINPLNSVIAALGVLLIIQSVVGMLFGNTFYPMVTPFSQDPLPWLPGLTISAYDLFVFACVAFVVVGLALLFGKTNIGLRMRAAAFSPDLARLLGVRSSRMITLGWMLASAISALAALLVIPTEMGLNPHSTDLVFVYAFAIAVVGGLDSAPGAVLGGLAVGVLLSWVSGYLGATLSPVAVLVLLLAVLLIKPGGIFSATKERTA</sequence>
<evidence type="ECO:0000256" key="1">
    <source>
        <dbReference type="ARBA" id="ARBA00004651"/>
    </source>
</evidence>
<feature type="transmembrane region" description="Helical" evidence="9">
    <location>
        <begin position="41"/>
        <end position="58"/>
    </location>
</feature>
<keyword evidence="7 9" id="KW-0472">Membrane</keyword>
<keyword evidence="3" id="KW-1003">Cell membrane</keyword>
<evidence type="ECO:0000256" key="4">
    <source>
        <dbReference type="ARBA" id="ARBA00022692"/>
    </source>
</evidence>
<dbReference type="KEGG" id="salc:C2138_01295"/>
<evidence type="ECO:0000313" key="10">
    <source>
        <dbReference type="EMBL" id="PWB98118.1"/>
    </source>
</evidence>
<dbReference type="InterPro" id="IPR052157">
    <property type="entry name" value="BCAA_transport_permease"/>
</dbReference>